<gene>
    <name evidence="1" type="ORF">LITE_LOCUS20971</name>
</gene>
<dbReference type="AlphaFoldDB" id="A0AAV0L0M4"/>
<feature type="non-terminal residue" evidence="1">
    <location>
        <position position="82"/>
    </location>
</feature>
<evidence type="ECO:0000313" key="2">
    <source>
        <dbReference type="Proteomes" id="UP001154282"/>
    </source>
</evidence>
<feature type="non-terminal residue" evidence="1">
    <location>
        <position position="1"/>
    </location>
</feature>
<dbReference type="EMBL" id="CAMGYJ010000005">
    <property type="protein sequence ID" value="CAI0426881.1"/>
    <property type="molecule type" value="Genomic_DNA"/>
</dbReference>
<reference evidence="1" key="1">
    <citation type="submission" date="2022-08" db="EMBL/GenBank/DDBJ databases">
        <authorList>
            <person name="Gutierrez-Valencia J."/>
        </authorList>
    </citation>
    <scope>NUCLEOTIDE SEQUENCE</scope>
</reference>
<name>A0AAV0L0M4_9ROSI</name>
<proteinExistence type="predicted"/>
<dbReference type="Proteomes" id="UP001154282">
    <property type="component" value="Unassembled WGS sequence"/>
</dbReference>
<accession>A0AAV0L0M4</accession>
<organism evidence="1 2">
    <name type="scientific">Linum tenue</name>
    <dbReference type="NCBI Taxonomy" id="586396"/>
    <lineage>
        <taxon>Eukaryota</taxon>
        <taxon>Viridiplantae</taxon>
        <taxon>Streptophyta</taxon>
        <taxon>Embryophyta</taxon>
        <taxon>Tracheophyta</taxon>
        <taxon>Spermatophyta</taxon>
        <taxon>Magnoliopsida</taxon>
        <taxon>eudicotyledons</taxon>
        <taxon>Gunneridae</taxon>
        <taxon>Pentapetalae</taxon>
        <taxon>rosids</taxon>
        <taxon>fabids</taxon>
        <taxon>Malpighiales</taxon>
        <taxon>Linaceae</taxon>
        <taxon>Linum</taxon>
    </lineage>
</organism>
<protein>
    <submittedName>
        <fullName evidence="1">Uncharacterized protein</fullName>
    </submittedName>
</protein>
<comment type="caution">
    <text evidence="1">The sequence shown here is derived from an EMBL/GenBank/DDBJ whole genome shotgun (WGS) entry which is preliminary data.</text>
</comment>
<sequence length="82" mass="9334">TSRAIQSSPRLVLKEPTGGWATTGRGRWSDHCWTARRNATVDRVCWGHYWTMRGNALVGGAWAGWQDVMQCHCQVWVCNWTA</sequence>
<keyword evidence="2" id="KW-1185">Reference proteome</keyword>
<evidence type="ECO:0000313" key="1">
    <source>
        <dbReference type="EMBL" id="CAI0426881.1"/>
    </source>
</evidence>